<dbReference type="Proteomes" id="UP001196873">
    <property type="component" value="Unassembled WGS sequence"/>
</dbReference>
<evidence type="ECO:0000313" key="2">
    <source>
        <dbReference type="Proteomes" id="UP001196873"/>
    </source>
</evidence>
<organism evidence="1 2">
    <name type="scientific">Segatella salivae</name>
    <dbReference type="NCBI Taxonomy" id="228604"/>
    <lineage>
        <taxon>Bacteria</taxon>
        <taxon>Pseudomonadati</taxon>
        <taxon>Bacteroidota</taxon>
        <taxon>Bacteroidia</taxon>
        <taxon>Bacteroidales</taxon>
        <taxon>Prevotellaceae</taxon>
        <taxon>Segatella</taxon>
    </lineage>
</organism>
<dbReference type="AlphaFoldDB" id="A0AAW4NRU3"/>
<gene>
    <name evidence="1" type="ORF">KZY68_08955</name>
</gene>
<name>A0AAW4NRU3_9BACT</name>
<evidence type="ECO:0000313" key="1">
    <source>
        <dbReference type="EMBL" id="MBW4866130.1"/>
    </source>
</evidence>
<reference evidence="1" key="1">
    <citation type="submission" date="2021-07" db="EMBL/GenBank/DDBJ databases">
        <title>Genomic diversity and antimicrobial resistance of Prevotella spp. isolated from chronic lung disease airways.</title>
        <authorList>
            <person name="Webb K.A."/>
            <person name="Olagoke O.S."/>
            <person name="Baird T."/>
            <person name="Neill J."/>
            <person name="Pham A."/>
            <person name="Wells T.J."/>
            <person name="Ramsay K.A."/>
            <person name="Bell S.C."/>
            <person name="Sarovich D.S."/>
            <person name="Price E.P."/>
        </authorList>
    </citation>
    <scope>NUCLEOTIDE SEQUENCE</scope>
    <source>
        <strain evidence="1">SCHI0047.S.3</strain>
    </source>
</reference>
<accession>A0AAW4NRU3</accession>
<sequence>MEAYLTHSGQPLFLFCRQTDARIVLFMQTIPLRKEFGQEPQESSPELARGRGCVLALLGVCKPGLVNIIILASRNTL</sequence>
<protein>
    <submittedName>
        <fullName evidence="1">Uncharacterized protein</fullName>
    </submittedName>
</protein>
<comment type="caution">
    <text evidence="1">The sequence shown here is derived from an EMBL/GenBank/DDBJ whole genome shotgun (WGS) entry which is preliminary data.</text>
</comment>
<dbReference type="EMBL" id="JAHXRF010000013">
    <property type="protein sequence ID" value="MBW4866130.1"/>
    <property type="molecule type" value="Genomic_DNA"/>
</dbReference>
<proteinExistence type="predicted"/>